<accession>A0A9X3LHC5</accession>
<name>A0A9X3LHC5_9BACL</name>
<keyword evidence="5 7" id="KW-1133">Transmembrane helix</keyword>
<feature type="transmembrane region" description="Helical" evidence="7">
    <location>
        <begin position="38"/>
        <end position="61"/>
    </location>
</feature>
<feature type="transmembrane region" description="Helical" evidence="7">
    <location>
        <begin position="285"/>
        <end position="305"/>
    </location>
</feature>
<comment type="subcellular location">
    <subcellularLocation>
        <location evidence="1 7">Cell membrane</location>
        <topology evidence="1 7">Multi-pass membrane protein</topology>
    </subcellularLocation>
</comment>
<evidence type="ECO:0000256" key="5">
    <source>
        <dbReference type="ARBA" id="ARBA00022989"/>
    </source>
</evidence>
<feature type="transmembrane region" description="Helical" evidence="7">
    <location>
        <begin position="180"/>
        <end position="202"/>
    </location>
</feature>
<evidence type="ECO:0000256" key="6">
    <source>
        <dbReference type="ARBA" id="ARBA00023136"/>
    </source>
</evidence>
<evidence type="ECO:0000256" key="3">
    <source>
        <dbReference type="ARBA" id="ARBA00022475"/>
    </source>
</evidence>
<dbReference type="GO" id="GO:0005886">
    <property type="term" value="C:plasma membrane"/>
    <property type="evidence" value="ECO:0007669"/>
    <property type="project" value="UniProtKB-SubCell"/>
</dbReference>
<feature type="transmembrane region" description="Helical" evidence="7">
    <location>
        <begin position="133"/>
        <end position="151"/>
    </location>
</feature>
<evidence type="ECO:0000313" key="10">
    <source>
        <dbReference type="Proteomes" id="UP001152173"/>
    </source>
</evidence>
<sequence>MTQIPMGAVPKKDNEKLKVLKKPNKNVFLQMKKNYSAYLFLLPKLILFVLFVAIPVIWAFVLSFQEYKIFGSEFVGLDNYIKVFQSEAFLVALKNTLLFTVVTVPFSVLSALVIASMIFVLGKVSQSFFRSAFYLPTVTSMVIIAMVWRWMYNYEFGLFNYILGWFGIEQINWLGQSSSALWALIIMQCLIPFGVGIIMYLASMGSISHSLYEAARMDGASSFKQWLHITIPLLKPTTLYLVLLSTIGSFQVFTQIIMMTGGGPGNATETLVHLIYKTGFRDFEFGLAAAQSVVLFVIILIFSIIQFRVLRHDE</sequence>
<evidence type="ECO:0000256" key="7">
    <source>
        <dbReference type="RuleBase" id="RU363032"/>
    </source>
</evidence>
<dbReference type="Proteomes" id="UP001152173">
    <property type="component" value="Unassembled WGS sequence"/>
</dbReference>
<keyword evidence="10" id="KW-1185">Reference proteome</keyword>
<organism evidence="9 10">
    <name type="scientific">Paenisporosarcina quisquiliarum</name>
    <dbReference type="NCBI Taxonomy" id="365346"/>
    <lineage>
        <taxon>Bacteria</taxon>
        <taxon>Bacillati</taxon>
        <taxon>Bacillota</taxon>
        <taxon>Bacilli</taxon>
        <taxon>Bacillales</taxon>
        <taxon>Caryophanaceae</taxon>
        <taxon>Paenisporosarcina</taxon>
    </lineage>
</organism>
<dbReference type="RefSeq" id="WP_269926454.1">
    <property type="nucleotide sequence ID" value="NZ_JAMKBJ010000006.1"/>
</dbReference>
<feature type="domain" description="ABC transmembrane type-1" evidence="8">
    <location>
        <begin position="93"/>
        <end position="306"/>
    </location>
</feature>
<dbReference type="Pfam" id="PF00528">
    <property type="entry name" value="BPD_transp_1"/>
    <property type="match status" value="1"/>
</dbReference>
<keyword evidence="3" id="KW-1003">Cell membrane</keyword>
<dbReference type="InterPro" id="IPR051393">
    <property type="entry name" value="ABC_transporter_permease"/>
</dbReference>
<feature type="transmembrane region" description="Helical" evidence="7">
    <location>
        <begin position="97"/>
        <end position="121"/>
    </location>
</feature>
<evidence type="ECO:0000256" key="2">
    <source>
        <dbReference type="ARBA" id="ARBA00022448"/>
    </source>
</evidence>
<evidence type="ECO:0000256" key="4">
    <source>
        <dbReference type="ARBA" id="ARBA00022692"/>
    </source>
</evidence>
<protein>
    <submittedName>
        <fullName evidence="9">Sugar ABC transporter permease</fullName>
    </submittedName>
</protein>
<dbReference type="Gene3D" id="1.10.3720.10">
    <property type="entry name" value="MetI-like"/>
    <property type="match status" value="1"/>
</dbReference>
<feature type="transmembrane region" description="Helical" evidence="7">
    <location>
        <begin position="239"/>
        <end position="258"/>
    </location>
</feature>
<dbReference type="InterPro" id="IPR035906">
    <property type="entry name" value="MetI-like_sf"/>
</dbReference>
<dbReference type="SUPFAM" id="SSF161098">
    <property type="entry name" value="MetI-like"/>
    <property type="match status" value="1"/>
</dbReference>
<comment type="caution">
    <text evidence="9">The sequence shown here is derived from an EMBL/GenBank/DDBJ whole genome shotgun (WGS) entry which is preliminary data.</text>
</comment>
<dbReference type="PANTHER" id="PTHR30193:SF37">
    <property type="entry name" value="INNER MEMBRANE ABC TRANSPORTER PERMEASE PROTEIN YCJO"/>
    <property type="match status" value="1"/>
</dbReference>
<evidence type="ECO:0000256" key="1">
    <source>
        <dbReference type="ARBA" id="ARBA00004651"/>
    </source>
</evidence>
<dbReference type="CDD" id="cd06261">
    <property type="entry name" value="TM_PBP2"/>
    <property type="match status" value="1"/>
</dbReference>
<evidence type="ECO:0000313" key="9">
    <source>
        <dbReference type="EMBL" id="MCZ8537364.1"/>
    </source>
</evidence>
<proteinExistence type="inferred from homology"/>
<dbReference type="GO" id="GO:0055085">
    <property type="term" value="P:transmembrane transport"/>
    <property type="evidence" value="ECO:0007669"/>
    <property type="project" value="InterPro"/>
</dbReference>
<dbReference type="EMBL" id="JAMKBJ010000006">
    <property type="protein sequence ID" value="MCZ8537364.1"/>
    <property type="molecule type" value="Genomic_DNA"/>
</dbReference>
<gene>
    <name evidence="9" type="ORF">M9R32_09245</name>
</gene>
<keyword evidence="6 7" id="KW-0472">Membrane</keyword>
<reference evidence="9" key="1">
    <citation type="submission" date="2022-05" db="EMBL/GenBank/DDBJ databases">
        <authorList>
            <person name="Colautti A."/>
            <person name="Iacumin L."/>
        </authorList>
    </citation>
    <scope>NUCLEOTIDE SEQUENCE</scope>
    <source>
        <strain evidence="9">SK 55</strain>
    </source>
</reference>
<dbReference type="PANTHER" id="PTHR30193">
    <property type="entry name" value="ABC TRANSPORTER PERMEASE PROTEIN"/>
    <property type="match status" value="1"/>
</dbReference>
<comment type="similarity">
    <text evidence="7">Belongs to the binding-protein-dependent transport system permease family.</text>
</comment>
<dbReference type="AlphaFoldDB" id="A0A9X3LHC5"/>
<dbReference type="InterPro" id="IPR000515">
    <property type="entry name" value="MetI-like"/>
</dbReference>
<dbReference type="PROSITE" id="PS50928">
    <property type="entry name" value="ABC_TM1"/>
    <property type="match status" value="1"/>
</dbReference>
<keyword evidence="4 7" id="KW-0812">Transmembrane</keyword>
<evidence type="ECO:0000259" key="8">
    <source>
        <dbReference type="PROSITE" id="PS50928"/>
    </source>
</evidence>
<keyword evidence="2 7" id="KW-0813">Transport</keyword>